<dbReference type="PROSITE" id="PS00198">
    <property type="entry name" value="4FE4S_FER_1"/>
    <property type="match status" value="1"/>
</dbReference>
<organism evidence="2 3">
    <name type="scientific">Methanoculleus methanifontis</name>
    <dbReference type="NCBI Taxonomy" id="2584086"/>
    <lineage>
        <taxon>Archaea</taxon>
        <taxon>Methanobacteriati</taxon>
        <taxon>Methanobacteriota</taxon>
        <taxon>Stenosarchaea group</taxon>
        <taxon>Methanomicrobia</taxon>
        <taxon>Methanomicrobiales</taxon>
        <taxon>Methanomicrobiaceae</taxon>
        <taxon>Methanoculleus</taxon>
    </lineage>
</organism>
<accession>A0ABT8M588</accession>
<evidence type="ECO:0000313" key="2">
    <source>
        <dbReference type="EMBL" id="MDN7013763.1"/>
    </source>
</evidence>
<name>A0ABT8M588_9EURY</name>
<protein>
    <recommendedName>
        <fullName evidence="1">4Fe-4S ferredoxin-type domain-containing protein</fullName>
    </recommendedName>
</protein>
<proteinExistence type="predicted"/>
<feature type="domain" description="4Fe-4S ferredoxin-type" evidence="1">
    <location>
        <begin position="12"/>
        <end position="41"/>
    </location>
</feature>
<comment type="caution">
    <text evidence="2">The sequence shown here is derived from an EMBL/GenBank/DDBJ whole genome shotgun (WGS) entry which is preliminary data.</text>
</comment>
<dbReference type="Proteomes" id="UP001168423">
    <property type="component" value="Unassembled WGS sequence"/>
</dbReference>
<dbReference type="PROSITE" id="PS51379">
    <property type="entry name" value="4FE4S_FER_2"/>
    <property type="match status" value="1"/>
</dbReference>
<dbReference type="RefSeq" id="WP_301678362.1">
    <property type="nucleotide sequence ID" value="NZ_VCYI01000019.1"/>
</dbReference>
<sequence>MAGSPVQEAGYRAASTAAPLCTGCGACIRACPDGVDAFRCRTVRAWVPPPVVPAVKWLLRRQFLLRSVAPLAPLVARTATIRCSLCVTGCPKFPGVEGKE</sequence>
<dbReference type="EMBL" id="VCYI01000019">
    <property type="protein sequence ID" value="MDN7013763.1"/>
    <property type="molecule type" value="Genomic_DNA"/>
</dbReference>
<dbReference type="InterPro" id="IPR017900">
    <property type="entry name" value="4Fe4S_Fe_S_CS"/>
</dbReference>
<keyword evidence="3" id="KW-1185">Reference proteome</keyword>
<dbReference type="InterPro" id="IPR017896">
    <property type="entry name" value="4Fe4S_Fe-S-bd"/>
</dbReference>
<reference evidence="2" key="1">
    <citation type="submission" date="2019-05" db="EMBL/GenBank/DDBJ databases">
        <title>Isolation and characterization of methanogens from the cold seep sediment at Four-Way Closure Ridge.</title>
        <authorList>
            <person name="You Y.-T."/>
            <person name="Chen S.-C."/>
            <person name="Zhang W.-L."/>
            <person name="Lai M.-C."/>
        </authorList>
    </citation>
    <scope>NUCLEOTIDE SEQUENCE</scope>
    <source>
        <strain evidence="2">FWC-SCC3</strain>
    </source>
</reference>
<evidence type="ECO:0000259" key="1">
    <source>
        <dbReference type="PROSITE" id="PS51379"/>
    </source>
</evidence>
<evidence type="ECO:0000313" key="3">
    <source>
        <dbReference type="Proteomes" id="UP001168423"/>
    </source>
</evidence>
<dbReference type="SUPFAM" id="SSF54862">
    <property type="entry name" value="4Fe-4S ferredoxins"/>
    <property type="match status" value="1"/>
</dbReference>
<gene>
    <name evidence="2" type="ORF">FGW20_12120</name>
</gene>